<name>A0ABN1F1S3_9PROT</name>
<proteinExistence type="predicted"/>
<evidence type="ECO:0000313" key="2">
    <source>
        <dbReference type="EMBL" id="GAA0580183.1"/>
    </source>
</evidence>
<gene>
    <name evidence="2" type="ORF">GCM10008942_31360</name>
</gene>
<dbReference type="InterPro" id="IPR002477">
    <property type="entry name" value="Peptidoglycan-bd-like"/>
</dbReference>
<dbReference type="Gene3D" id="1.10.101.10">
    <property type="entry name" value="PGBD-like superfamily/PGBD"/>
    <property type="match status" value="1"/>
</dbReference>
<sequence>MEALYQKSGLVLQTDGLGDPAAVKALQHDLRKLGYLRAGIDGVYGSGTAAAVKALQYDLLNNDGGGTDGRSPIGLSACNQKTGGGTAVTKIDGMLDQDLAQIVVQLVGEPKIGLMPRAPDVKAANASAMAALAAMSNTTAPPPFIAAMVVQESNGCHYHVPAPGDEDTYVTVGLDRNDKDHPERITSRGYGLGQFTFFHHPLSVAEVESHVADPAGNVANAFAELRDKFDHFVAGKSGADDRAVEHPALPLRLCRYPKSDPRYMRDCKACALAARRRDITRGTPVYIGSSASYQPTQYYPSADYPGVPVRADFPCDWPYAARRYNGAGVNSYHYQARILRNLLR</sequence>
<dbReference type="SUPFAM" id="SSF47090">
    <property type="entry name" value="PGBD-like"/>
    <property type="match status" value="1"/>
</dbReference>
<dbReference type="InterPro" id="IPR036366">
    <property type="entry name" value="PGBDSf"/>
</dbReference>
<dbReference type="Proteomes" id="UP001499951">
    <property type="component" value="Unassembled WGS sequence"/>
</dbReference>
<dbReference type="Pfam" id="PF01471">
    <property type="entry name" value="PG_binding_1"/>
    <property type="match status" value="1"/>
</dbReference>
<protein>
    <recommendedName>
        <fullName evidence="1">Peptidoglycan binding-like domain-containing protein</fullName>
    </recommendedName>
</protein>
<dbReference type="EMBL" id="BAAADD010000008">
    <property type="protein sequence ID" value="GAA0580183.1"/>
    <property type="molecule type" value="Genomic_DNA"/>
</dbReference>
<reference evidence="2 3" key="1">
    <citation type="journal article" date="2019" name="Int. J. Syst. Evol. Microbiol.">
        <title>The Global Catalogue of Microorganisms (GCM) 10K type strain sequencing project: providing services to taxonomists for standard genome sequencing and annotation.</title>
        <authorList>
            <consortium name="The Broad Institute Genomics Platform"/>
            <consortium name="The Broad Institute Genome Sequencing Center for Infectious Disease"/>
            <person name="Wu L."/>
            <person name="Ma J."/>
        </authorList>
    </citation>
    <scope>NUCLEOTIDE SEQUENCE [LARGE SCALE GENOMIC DNA]</scope>
    <source>
        <strain evidence="2 3">JCM 15089</strain>
    </source>
</reference>
<accession>A0ABN1F1S3</accession>
<feature type="domain" description="Peptidoglycan binding-like" evidence="1">
    <location>
        <begin position="21"/>
        <end position="57"/>
    </location>
</feature>
<evidence type="ECO:0000259" key="1">
    <source>
        <dbReference type="Pfam" id="PF01471"/>
    </source>
</evidence>
<comment type="caution">
    <text evidence="2">The sequence shown here is derived from an EMBL/GenBank/DDBJ whole genome shotgun (WGS) entry which is preliminary data.</text>
</comment>
<dbReference type="RefSeq" id="WP_166936996.1">
    <property type="nucleotide sequence ID" value="NZ_BAAADD010000008.1"/>
</dbReference>
<keyword evidence="3" id="KW-1185">Reference proteome</keyword>
<organism evidence="2 3">
    <name type="scientific">Rhizomicrobium electricum</name>
    <dbReference type="NCBI Taxonomy" id="480070"/>
    <lineage>
        <taxon>Bacteria</taxon>
        <taxon>Pseudomonadati</taxon>
        <taxon>Pseudomonadota</taxon>
        <taxon>Alphaproteobacteria</taxon>
        <taxon>Micropepsales</taxon>
        <taxon>Micropepsaceae</taxon>
        <taxon>Rhizomicrobium</taxon>
    </lineage>
</organism>
<evidence type="ECO:0000313" key="3">
    <source>
        <dbReference type="Proteomes" id="UP001499951"/>
    </source>
</evidence>
<dbReference type="InterPro" id="IPR036365">
    <property type="entry name" value="PGBD-like_sf"/>
</dbReference>